<keyword evidence="3" id="KW-1185">Reference proteome</keyword>
<organism evidence="2 3">
    <name type="scientific">Favolaschia claudopus</name>
    <dbReference type="NCBI Taxonomy" id="2862362"/>
    <lineage>
        <taxon>Eukaryota</taxon>
        <taxon>Fungi</taxon>
        <taxon>Dikarya</taxon>
        <taxon>Basidiomycota</taxon>
        <taxon>Agaricomycotina</taxon>
        <taxon>Agaricomycetes</taxon>
        <taxon>Agaricomycetidae</taxon>
        <taxon>Agaricales</taxon>
        <taxon>Marasmiineae</taxon>
        <taxon>Mycenaceae</taxon>
        <taxon>Favolaschia</taxon>
    </lineage>
</organism>
<feature type="compositionally biased region" description="Basic residues" evidence="1">
    <location>
        <begin position="115"/>
        <end position="128"/>
    </location>
</feature>
<dbReference type="Proteomes" id="UP001362999">
    <property type="component" value="Unassembled WGS sequence"/>
</dbReference>
<evidence type="ECO:0000313" key="2">
    <source>
        <dbReference type="EMBL" id="KAK6981268.1"/>
    </source>
</evidence>
<dbReference type="AlphaFoldDB" id="A0AAV9ZFT3"/>
<protein>
    <submittedName>
        <fullName evidence="2">Uncharacterized protein</fullName>
    </submittedName>
</protein>
<proteinExistence type="predicted"/>
<comment type="caution">
    <text evidence="2">The sequence shown here is derived from an EMBL/GenBank/DDBJ whole genome shotgun (WGS) entry which is preliminary data.</text>
</comment>
<sequence length="183" mass="20180">MPKWDEYTLGFPLAAGDVTLRDEKWVPITPKRPDVDAISSKSFVAAKSATATPQFRNTKKGVFHLEISPVLHDRMIEAKEMREEEEEGGTGPLLHPGPQGNDNYSEPRPAAPKGKSTRKASTKSKKNKTTVVESKTEADSDSDENAGENIVQPERSPVSPMGIYLLPNAGKGMWWWHPGRNDA</sequence>
<gene>
    <name evidence="2" type="ORF">R3P38DRAFT_3234545</name>
</gene>
<feature type="region of interest" description="Disordered" evidence="1">
    <location>
        <begin position="76"/>
        <end position="160"/>
    </location>
</feature>
<accession>A0AAV9ZFT3</accession>
<evidence type="ECO:0000313" key="3">
    <source>
        <dbReference type="Proteomes" id="UP001362999"/>
    </source>
</evidence>
<dbReference type="EMBL" id="JAWWNJ010000152">
    <property type="protein sequence ID" value="KAK6981268.1"/>
    <property type="molecule type" value="Genomic_DNA"/>
</dbReference>
<evidence type="ECO:0000256" key="1">
    <source>
        <dbReference type="SAM" id="MobiDB-lite"/>
    </source>
</evidence>
<name>A0AAV9ZFT3_9AGAR</name>
<reference evidence="2 3" key="1">
    <citation type="journal article" date="2024" name="J Genomics">
        <title>Draft genome sequencing and assembly of Favolaschia claudopus CIRM-BRFM 2984 isolated from oak limbs.</title>
        <authorList>
            <person name="Navarro D."/>
            <person name="Drula E."/>
            <person name="Chaduli D."/>
            <person name="Cazenave R."/>
            <person name="Ahrendt S."/>
            <person name="Wang J."/>
            <person name="Lipzen A."/>
            <person name="Daum C."/>
            <person name="Barry K."/>
            <person name="Grigoriev I.V."/>
            <person name="Favel A."/>
            <person name="Rosso M.N."/>
            <person name="Martin F."/>
        </authorList>
    </citation>
    <scope>NUCLEOTIDE SEQUENCE [LARGE SCALE GENOMIC DNA]</scope>
    <source>
        <strain evidence="2 3">CIRM-BRFM 2984</strain>
    </source>
</reference>